<keyword evidence="6" id="KW-1185">Reference proteome</keyword>
<accession>A0A182QAW4</accession>
<dbReference type="SUPFAM" id="SSF54160">
    <property type="entry name" value="Chromo domain-like"/>
    <property type="match status" value="1"/>
</dbReference>
<dbReference type="CDD" id="cd18631">
    <property type="entry name" value="CD_HP1_like"/>
    <property type="match status" value="1"/>
</dbReference>
<feature type="region of interest" description="Disordered" evidence="3">
    <location>
        <begin position="74"/>
        <end position="131"/>
    </location>
</feature>
<evidence type="ECO:0000256" key="2">
    <source>
        <dbReference type="ARBA" id="ARBA00023242"/>
    </source>
</evidence>
<feature type="domain" description="Chromo" evidence="4">
    <location>
        <begin position="24"/>
        <end position="82"/>
    </location>
</feature>
<dbReference type="Proteomes" id="UP000075886">
    <property type="component" value="Unassembled WGS sequence"/>
</dbReference>
<dbReference type="InterPro" id="IPR023780">
    <property type="entry name" value="Chromo_domain"/>
</dbReference>
<sequence length="181" mass="20938">MGRIKDPLNNEIANSGGSNKDKKYVVEKVVDRRELKGKVEYLLKWKGYDSSNNTWEPRENLECPELIKAFEKTRGDSAKKYGSRKRTLKKKKKIGESEKDTRDNRSIVSSKSRNNDDSDHKTTESDAGDELTGFEMGYVPEKILGATKNKKKLLFLIQRRARIRRKWSHQRTLANIVPSCY</sequence>
<dbReference type="InterPro" id="IPR016197">
    <property type="entry name" value="Chromo-like_dom_sf"/>
</dbReference>
<dbReference type="PRINTS" id="PR00504">
    <property type="entry name" value="CHROMODOMAIN"/>
</dbReference>
<dbReference type="EMBL" id="AXCN02001984">
    <property type="status" value="NOT_ANNOTATED_CDS"/>
    <property type="molecule type" value="Genomic_DNA"/>
</dbReference>
<dbReference type="AlphaFoldDB" id="A0A182QAW4"/>
<dbReference type="InterPro" id="IPR051219">
    <property type="entry name" value="Heterochromatin_chromo-domain"/>
</dbReference>
<keyword evidence="2" id="KW-0539">Nucleus</keyword>
<protein>
    <recommendedName>
        <fullName evidence="4">Chromo domain-containing protein</fullName>
    </recommendedName>
</protein>
<dbReference type="GO" id="GO:0005634">
    <property type="term" value="C:nucleus"/>
    <property type="evidence" value="ECO:0007669"/>
    <property type="project" value="UniProtKB-SubCell"/>
</dbReference>
<evidence type="ECO:0000256" key="1">
    <source>
        <dbReference type="ARBA" id="ARBA00004123"/>
    </source>
</evidence>
<feature type="compositionally biased region" description="Basic and acidic residues" evidence="3">
    <location>
        <begin position="113"/>
        <end position="124"/>
    </location>
</feature>
<feature type="compositionally biased region" description="Basic residues" evidence="3">
    <location>
        <begin position="81"/>
        <end position="93"/>
    </location>
</feature>
<comment type="subcellular location">
    <subcellularLocation>
        <location evidence="1">Nucleus</location>
    </subcellularLocation>
</comment>
<name>A0A182QAW4_9DIPT</name>
<dbReference type="InterPro" id="IPR017984">
    <property type="entry name" value="Chromo_dom_subgr"/>
</dbReference>
<evidence type="ECO:0000313" key="6">
    <source>
        <dbReference type="Proteomes" id="UP000075886"/>
    </source>
</evidence>
<dbReference type="PROSITE" id="PS50013">
    <property type="entry name" value="CHROMO_2"/>
    <property type="match status" value="1"/>
</dbReference>
<reference evidence="5" key="2">
    <citation type="submission" date="2020-05" db="UniProtKB">
        <authorList>
            <consortium name="EnsemblMetazoa"/>
        </authorList>
    </citation>
    <scope>IDENTIFICATION</scope>
    <source>
        <strain evidence="5">FAR1</strain>
    </source>
</reference>
<dbReference type="VEuPathDB" id="VectorBase:AFAF006518"/>
<dbReference type="GO" id="GO:0005694">
    <property type="term" value="C:chromosome"/>
    <property type="evidence" value="ECO:0007669"/>
    <property type="project" value="UniProtKB-ARBA"/>
</dbReference>
<proteinExistence type="predicted"/>
<evidence type="ECO:0000313" key="5">
    <source>
        <dbReference type="EnsemblMetazoa" id="AFAF006518-PA"/>
    </source>
</evidence>
<organism evidence="5 6">
    <name type="scientific">Anopheles farauti</name>
    <dbReference type="NCBI Taxonomy" id="69004"/>
    <lineage>
        <taxon>Eukaryota</taxon>
        <taxon>Metazoa</taxon>
        <taxon>Ecdysozoa</taxon>
        <taxon>Arthropoda</taxon>
        <taxon>Hexapoda</taxon>
        <taxon>Insecta</taxon>
        <taxon>Pterygota</taxon>
        <taxon>Neoptera</taxon>
        <taxon>Endopterygota</taxon>
        <taxon>Diptera</taxon>
        <taxon>Nematocera</taxon>
        <taxon>Culicoidea</taxon>
        <taxon>Culicidae</taxon>
        <taxon>Anophelinae</taxon>
        <taxon>Anopheles</taxon>
    </lineage>
</organism>
<dbReference type="PANTHER" id="PTHR22812">
    <property type="entry name" value="CHROMOBOX PROTEIN"/>
    <property type="match status" value="1"/>
</dbReference>
<reference evidence="6" key="1">
    <citation type="submission" date="2014-01" db="EMBL/GenBank/DDBJ databases">
        <title>The Genome Sequence of Anopheles farauti FAR1 (V2).</title>
        <authorList>
            <consortium name="The Broad Institute Genomics Platform"/>
            <person name="Neafsey D.E."/>
            <person name="Besansky N."/>
            <person name="Howell P."/>
            <person name="Walton C."/>
            <person name="Young S.K."/>
            <person name="Zeng Q."/>
            <person name="Gargeya S."/>
            <person name="Fitzgerald M."/>
            <person name="Haas B."/>
            <person name="Abouelleil A."/>
            <person name="Allen A.W."/>
            <person name="Alvarado L."/>
            <person name="Arachchi H.M."/>
            <person name="Berlin A.M."/>
            <person name="Chapman S.B."/>
            <person name="Gainer-Dewar J."/>
            <person name="Goldberg J."/>
            <person name="Griggs A."/>
            <person name="Gujja S."/>
            <person name="Hansen M."/>
            <person name="Howarth C."/>
            <person name="Imamovic A."/>
            <person name="Ireland A."/>
            <person name="Larimer J."/>
            <person name="McCowan C."/>
            <person name="Murphy C."/>
            <person name="Pearson M."/>
            <person name="Poon T.W."/>
            <person name="Priest M."/>
            <person name="Roberts A."/>
            <person name="Saif S."/>
            <person name="Shea T."/>
            <person name="Sisk P."/>
            <person name="Sykes S."/>
            <person name="Wortman J."/>
            <person name="Nusbaum C."/>
            <person name="Birren B."/>
        </authorList>
    </citation>
    <scope>NUCLEOTIDE SEQUENCE [LARGE SCALE GENOMIC DNA]</scope>
    <source>
        <strain evidence="6">FAR1</strain>
    </source>
</reference>
<dbReference type="Gene3D" id="2.40.50.40">
    <property type="match status" value="2"/>
</dbReference>
<feature type="region of interest" description="Disordered" evidence="3">
    <location>
        <begin position="1"/>
        <end position="22"/>
    </location>
</feature>
<feature type="compositionally biased region" description="Basic and acidic residues" evidence="3">
    <location>
        <begin position="94"/>
        <end position="105"/>
    </location>
</feature>
<dbReference type="InterPro" id="IPR023779">
    <property type="entry name" value="Chromodomain_CS"/>
</dbReference>
<dbReference type="Pfam" id="PF00385">
    <property type="entry name" value="Chromo"/>
    <property type="match status" value="1"/>
</dbReference>
<evidence type="ECO:0000256" key="3">
    <source>
        <dbReference type="SAM" id="MobiDB-lite"/>
    </source>
</evidence>
<dbReference type="EnsemblMetazoa" id="AFAF006518-RA">
    <property type="protein sequence ID" value="AFAF006518-PA"/>
    <property type="gene ID" value="AFAF006518"/>
</dbReference>
<dbReference type="SMART" id="SM00298">
    <property type="entry name" value="CHROMO"/>
    <property type="match status" value="1"/>
</dbReference>
<evidence type="ECO:0000259" key="4">
    <source>
        <dbReference type="PROSITE" id="PS50013"/>
    </source>
</evidence>
<dbReference type="PROSITE" id="PS00598">
    <property type="entry name" value="CHROMO_1"/>
    <property type="match status" value="1"/>
</dbReference>
<dbReference type="InterPro" id="IPR000953">
    <property type="entry name" value="Chromo/chromo_shadow_dom"/>
</dbReference>
<dbReference type="STRING" id="69004.A0A182QAW4"/>